<dbReference type="STRING" id="254877.A0A1V6SSE2"/>
<protein>
    <submittedName>
        <fullName evidence="1">Uncharacterized protein</fullName>
    </submittedName>
</protein>
<dbReference type="OrthoDB" id="432970at2759"/>
<evidence type="ECO:0000313" key="1">
    <source>
        <dbReference type="EMBL" id="OQE16589.1"/>
    </source>
</evidence>
<keyword evidence="2" id="KW-1185">Reference proteome</keyword>
<comment type="caution">
    <text evidence="1">The sequence shown here is derived from an EMBL/GenBank/DDBJ whole genome shotgun (WGS) entry which is preliminary data.</text>
</comment>
<proteinExistence type="predicted"/>
<sequence length="224" mass="24389">MDTAGQVPEVIVPAVSQPAQSAHIQTGEVPTQPVMSVPAVSQPAQTDLEHTKSVKTEQVPHFIAAARSPKEFTYPGSRDTMSSDHSTLATLMASPVKVLRLLDLSGYHLACGPGQDCTTGLDSIKFPPNIQTYQSTSTPMMADLDPTSEGDRNTMSRSSSPDYEALNVQSGLEVATTTPFTRLAAHRWLHGRTELDVFKLLIDTLYVRSWDDKILAAQNRLDII</sequence>
<dbReference type="EMBL" id="MLQL01000027">
    <property type="protein sequence ID" value="OQE16589.1"/>
    <property type="molecule type" value="Genomic_DNA"/>
</dbReference>
<dbReference type="Proteomes" id="UP000191342">
    <property type="component" value="Unassembled WGS sequence"/>
</dbReference>
<gene>
    <name evidence="1" type="ORF">PENFLA_c027G10696</name>
</gene>
<evidence type="ECO:0000313" key="2">
    <source>
        <dbReference type="Proteomes" id="UP000191342"/>
    </source>
</evidence>
<name>A0A1V6SSE2_9EURO</name>
<organism evidence="1 2">
    <name type="scientific">Penicillium flavigenum</name>
    <dbReference type="NCBI Taxonomy" id="254877"/>
    <lineage>
        <taxon>Eukaryota</taxon>
        <taxon>Fungi</taxon>
        <taxon>Dikarya</taxon>
        <taxon>Ascomycota</taxon>
        <taxon>Pezizomycotina</taxon>
        <taxon>Eurotiomycetes</taxon>
        <taxon>Eurotiomycetidae</taxon>
        <taxon>Eurotiales</taxon>
        <taxon>Aspergillaceae</taxon>
        <taxon>Penicillium</taxon>
    </lineage>
</organism>
<accession>A0A1V6SSE2</accession>
<reference evidence="2" key="1">
    <citation type="journal article" date="2017" name="Nat. Microbiol.">
        <title>Global analysis of biosynthetic gene clusters reveals vast potential of secondary metabolite production in Penicillium species.</title>
        <authorList>
            <person name="Nielsen J.C."/>
            <person name="Grijseels S."/>
            <person name="Prigent S."/>
            <person name="Ji B."/>
            <person name="Dainat J."/>
            <person name="Nielsen K.F."/>
            <person name="Frisvad J.C."/>
            <person name="Workman M."/>
            <person name="Nielsen J."/>
        </authorList>
    </citation>
    <scope>NUCLEOTIDE SEQUENCE [LARGE SCALE GENOMIC DNA]</scope>
    <source>
        <strain evidence="2">IBT 14082</strain>
    </source>
</reference>
<dbReference type="AlphaFoldDB" id="A0A1V6SSE2"/>